<evidence type="ECO:0000256" key="4">
    <source>
        <dbReference type="ARBA" id="ARBA00022917"/>
    </source>
</evidence>
<evidence type="ECO:0000256" key="1">
    <source>
        <dbReference type="ARBA" id="ARBA00022555"/>
    </source>
</evidence>
<comment type="similarity">
    <text evidence="5">Belongs to the NEMF family.</text>
</comment>
<keyword evidence="9" id="KW-1185">Reference proteome</keyword>
<dbReference type="GO" id="GO:0043023">
    <property type="term" value="F:ribosomal large subunit binding"/>
    <property type="evidence" value="ECO:0007669"/>
    <property type="project" value="UniProtKB-UniRule"/>
</dbReference>
<dbReference type="PANTHER" id="PTHR15239:SF6">
    <property type="entry name" value="RIBOSOME QUALITY CONTROL COMPLEX SUBUNIT NEMF"/>
    <property type="match status" value="1"/>
</dbReference>
<proteinExistence type="inferred from homology"/>
<dbReference type="InterPro" id="IPR043682">
    <property type="entry name" value="RqcH_bacterial"/>
</dbReference>
<feature type="region of interest" description="Disordered" evidence="6">
    <location>
        <begin position="458"/>
        <end position="478"/>
    </location>
</feature>
<keyword evidence="3 5" id="KW-0694">RNA-binding</keyword>
<comment type="caution">
    <text evidence="8">The sequence shown here is derived from an EMBL/GenBank/DDBJ whole genome shotgun (WGS) entry which is preliminary data.</text>
</comment>
<name>A0A6L5GRJ9_9FIRM</name>
<evidence type="ECO:0000313" key="9">
    <source>
        <dbReference type="Proteomes" id="UP000473648"/>
    </source>
</evidence>
<comment type="subunit">
    <text evidence="5">Associates with stalled 50S ribosomal subunits. Binds to RqcP.</text>
</comment>
<dbReference type="GO" id="GO:1990112">
    <property type="term" value="C:RQC complex"/>
    <property type="evidence" value="ECO:0007669"/>
    <property type="project" value="TreeGrafter"/>
</dbReference>
<accession>A0A6L5GRJ9</accession>
<comment type="function">
    <text evidence="5">Key component of the ribosome quality control system (RQC), a ribosome-associated complex that mediates the extraction of incompletely synthesized nascent chains from stalled ribosomes and their subsequent degradation. RqcH recruits Ala-charged tRNA, and with RqcP directs the elongation of stalled nascent chains on 50S ribosomal subunits, leading to non-templated C-terminal alanine extensions (Ala tail). The Ala tail promotes nascent chain degradation. May add between 1 and at least 8 Ala residues. Binds to stalled 50S ribosomal subunits.</text>
</comment>
<dbReference type="Proteomes" id="UP000473648">
    <property type="component" value="Unassembled WGS sequence"/>
</dbReference>
<keyword evidence="4 5" id="KW-0648">Protein biosynthesis</keyword>
<reference evidence="8" key="1">
    <citation type="journal article" date="2020" name="Appl. Environ. Microbiol.">
        <title>Medium-Chain Fatty Acid Synthesis by 'Candidatus Weimeria bifida' gen. nov., sp. nov., and 'Candidatus Pseudoramibacter fermentans' sp. nov.</title>
        <authorList>
            <person name="Scarborough M.J."/>
            <person name="Myers K.S."/>
            <person name="Donohue T.J."/>
            <person name="Noguera D.R."/>
        </authorList>
    </citation>
    <scope>NUCLEOTIDE SEQUENCE</scope>
    <source>
        <strain evidence="8">EUB1.1</strain>
    </source>
</reference>
<dbReference type="Gene3D" id="2.30.310.10">
    <property type="entry name" value="ibrinogen binding protein from staphylococcus aureus domain"/>
    <property type="match status" value="1"/>
</dbReference>
<protein>
    <recommendedName>
        <fullName evidence="5">Rqc2 homolog RqcH</fullName>
        <shortName evidence="5">RqcH</shortName>
    </recommendedName>
</protein>
<sequence>MKGGIPVAFDGITTYHLVKELKAQLVGGKIRKVYQPENDEVHLQISGPINATLLLSANANQPRVHITEKKKKNPPQPSTFCMVLRKHLVNTTISDIHQISSDRILAIDVNGKNDFGDPVTKSLVAEITGRNANLILTMADEETPDDGPVIIDAVKRVGPSSSRYRHILPGLHYKLPPAAERTDFFDCRTPEDFDRWLSKQPNQKLTAVFIGGFLGISPDLAQEICFRAGVSGETPLSDLTVKERGYLSDSFFEIQHEVETSCQPTLYYFHRHIQNFSTIDLHFLKDLDHQPCDSVSRMLEAFFYLRDKKLRFNAKAANLKHQLSTLYKKDTKKLDNLHRDLKKSKKAEKDKLYGDLITANIYRIQKGMDGIDVENFYDPDLPTVHIPLKVNQEPAQNAQRYYKRYNKAKRAQVQVAEQIEKTKDTVYYLGSLLNALDQCTEIEELDEIRYEVNHSDLVKHPKKNGKDKKPKPSHPMRFRSSEGFEILVGKNNFQNDEIATKLGDPEDCWLHVKDSPGSHVLVVAAGRFITEKTLLEAGQLAAYYSKAKTSSNVPVDYVDYKYVHKPNKAKPGMVIFTNQNTMYVTPKREIIDQIERLSDDD</sequence>
<gene>
    <name evidence="5" type="primary">rqcH</name>
    <name evidence="8" type="ORF">FRC53_04620</name>
</gene>
<dbReference type="PANTHER" id="PTHR15239">
    <property type="entry name" value="NUCLEAR EXPORT MEDIATOR FACTOR NEMF"/>
    <property type="match status" value="1"/>
</dbReference>
<dbReference type="AlphaFoldDB" id="A0A6L5GRJ9"/>
<feature type="compositionally biased region" description="Basic residues" evidence="6">
    <location>
        <begin position="460"/>
        <end position="477"/>
    </location>
</feature>
<dbReference type="EMBL" id="VOGB01000004">
    <property type="protein sequence ID" value="MQM72702.1"/>
    <property type="molecule type" value="Genomic_DNA"/>
</dbReference>
<dbReference type="Pfam" id="PF05833">
    <property type="entry name" value="NFACT_N"/>
    <property type="match status" value="1"/>
</dbReference>
<dbReference type="Pfam" id="PF05670">
    <property type="entry name" value="NFACT-R_1"/>
    <property type="match status" value="1"/>
</dbReference>
<keyword evidence="1 5" id="KW-0820">tRNA-binding</keyword>
<organism evidence="8 9">
    <name type="scientific">Candidatus Pseudoramibacter fermentans</name>
    <dbReference type="NCBI Taxonomy" id="2594427"/>
    <lineage>
        <taxon>Bacteria</taxon>
        <taxon>Bacillati</taxon>
        <taxon>Bacillota</taxon>
        <taxon>Clostridia</taxon>
        <taxon>Eubacteriales</taxon>
        <taxon>Eubacteriaceae</taxon>
        <taxon>Pseudoramibacter</taxon>
    </lineage>
</organism>
<dbReference type="InterPro" id="IPR010979">
    <property type="entry name" value="Ribosomal_uS13-like_H2TH"/>
</dbReference>
<feature type="domain" description="NFACT RNA-binding" evidence="7">
    <location>
        <begin position="476"/>
        <end position="576"/>
    </location>
</feature>
<dbReference type="InterPro" id="IPR008532">
    <property type="entry name" value="NFACT_RNA-bd"/>
</dbReference>
<keyword evidence="2 5" id="KW-0699">rRNA-binding</keyword>
<evidence type="ECO:0000256" key="2">
    <source>
        <dbReference type="ARBA" id="ARBA00022730"/>
    </source>
</evidence>
<dbReference type="SUPFAM" id="SSF46946">
    <property type="entry name" value="S13-like H2TH domain"/>
    <property type="match status" value="1"/>
</dbReference>
<evidence type="ECO:0000259" key="7">
    <source>
        <dbReference type="Pfam" id="PF05670"/>
    </source>
</evidence>
<dbReference type="GO" id="GO:0019843">
    <property type="term" value="F:rRNA binding"/>
    <property type="evidence" value="ECO:0007669"/>
    <property type="project" value="UniProtKB-UniRule"/>
</dbReference>
<dbReference type="HAMAP" id="MF_00844_B">
    <property type="entry name" value="RqcH_B"/>
    <property type="match status" value="1"/>
</dbReference>
<dbReference type="InterPro" id="IPR051608">
    <property type="entry name" value="RQC_Subunit_NEMF"/>
</dbReference>
<evidence type="ECO:0000256" key="5">
    <source>
        <dbReference type="HAMAP-Rule" id="MF_00844"/>
    </source>
</evidence>
<dbReference type="GO" id="GO:0072344">
    <property type="term" value="P:rescue of stalled ribosome"/>
    <property type="evidence" value="ECO:0007669"/>
    <property type="project" value="UniProtKB-UniRule"/>
</dbReference>
<dbReference type="GO" id="GO:0000049">
    <property type="term" value="F:tRNA binding"/>
    <property type="evidence" value="ECO:0007669"/>
    <property type="project" value="UniProtKB-UniRule"/>
</dbReference>
<evidence type="ECO:0000256" key="3">
    <source>
        <dbReference type="ARBA" id="ARBA00022884"/>
    </source>
</evidence>
<evidence type="ECO:0000256" key="6">
    <source>
        <dbReference type="SAM" id="MobiDB-lite"/>
    </source>
</evidence>
<evidence type="ECO:0000313" key="8">
    <source>
        <dbReference type="EMBL" id="MQM72702.1"/>
    </source>
</evidence>